<evidence type="ECO:0000313" key="2">
    <source>
        <dbReference type="EMBL" id="MEX0406164.1"/>
    </source>
</evidence>
<dbReference type="Proteomes" id="UP001556692">
    <property type="component" value="Unassembled WGS sequence"/>
</dbReference>
<keyword evidence="1" id="KW-0732">Signal</keyword>
<feature type="signal peptide" evidence="1">
    <location>
        <begin position="1"/>
        <end position="33"/>
    </location>
</feature>
<proteinExistence type="predicted"/>
<accession>A0ABV3SJG2</accession>
<organism evidence="2 3">
    <name type="scientific">Aquibium pacificus</name>
    <dbReference type="NCBI Taxonomy" id="3153579"/>
    <lineage>
        <taxon>Bacteria</taxon>
        <taxon>Pseudomonadati</taxon>
        <taxon>Pseudomonadota</taxon>
        <taxon>Alphaproteobacteria</taxon>
        <taxon>Hyphomicrobiales</taxon>
        <taxon>Phyllobacteriaceae</taxon>
        <taxon>Aquibium</taxon>
    </lineage>
</organism>
<evidence type="ECO:0000256" key="1">
    <source>
        <dbReference type="SAM" id="SignalP"/>
    </source>
</evidence>
<dbReference type="EMBL" id="JBDPGJ010000002">
    <property type="protein sequence ID" value="MEX0406164.1"/>
    <property type="molecule type" value="Genomic_DNA"/>
</dbReference>
<comment type="caution">
    <text evidence="2">The sequence shown here is derived from an EMBL/GenBank/DDBJ whole genome shotgun (WGS) entry which is preliminary data.</text>
</comment>
<evidence type="ECO:0000313" key="3">
    <source>
        <dbReference type="Proteomes" id="UP001556692"/>
    </source>
</evidence>
<name>A0ABV3SJG2_9HYPH</name>
<reference evidence="2 3" key="1">
    <citation type="submission" date="2024-05" db="EMBL/GenBank/DDBJ databases">
        <authorList>
            <person name="Jiang F."/>
        </authorList>
    </citation>
    <scope>NUCLEOTIDE SEQUENCE [LARGE SCALE GENOMIC DNA]</scope>
    <source>
        <strain evidence="2 3">LZ166</strain>
    </source>
</reference>
<protein>
    <submittedName>
        <fullName evidence="2">Uncharacterized protein</fullName>
    </submittedName>
</protein>
<keyword evidence="3" id="KW-1185">Reference proteome</keyword>
<feature type="chain" id="PRO_5045807917" evidence="1">
    <location>
        <begin position="34"/>
        <end position="177"/>
    </location>
</feature>
<sequence length="177" mass="18707">MTEHAIGHTSRSGATIRVCVTVAGCLAAAAAWAACPQELAVYSERENSASIEFRPPPAGSAVQTMEFRTVFSQNEVVLDGVVLWTQGTPRPMGIAMDQCPEGDVTGDELAACTVWQGVLYSVGGEGEVALLPDVGEDAAEQILLPDFGPAVRHSRIYGAEGVSIVPWDVFRLSGCQE</sequence>
<gene>
    <name evidence="2" type="ORF">ABGN05_10855</name>
</gene>
<dbReference type="RefSeq" id="WP_367954029.1">
    <property type="nucleotide sequence ID" value="NZ_JBDPGJ010000002.1"/>
</dbReference>